<dbReference type="EMBL" id="JBBPEH010000004">
    <property type="protein sequence ID" value="KAK7540066.1"/>
    <property type="molecule type" value="Genomic_DNA"/>
</dbReference>
<organism evidence="2 3">
    <name type="scientific">Phyllosticta citribraziliensis</name>
    <dbReference type="NCBI Taxonomy" id="989973"/>
    <lineage>
        <taxon>Eukaryota</taxon>
        <taxon>Fungi</taxon>
        <taxon>Dikarya</taxon>
        <taxon>Ascomycota</taxon>
        <taxon>Pezizomycotina</taxon>
        <taxon>Dothideomycetes</taxon>
        <taxon>Dothideomycetes incertae sedis</taxon>
        <taxon>Botryosphaeriales</taxon>
        <taxon>Phyllostictaceae</taxon>
        <taxon>Phyllosticta</taxon>
    </lineage>
</organism>
<sequence>MVRPAREPVIQSDLMTPVTRSISGRSVAPNSNEAADDEDHSSNSSDGDSGSESNDGQNGPPSRFVGTTEQLAASRWKLMGEHAYNSRTFVTQLREWAHQGTWTLDELVEQMQAVRWGENSEQQTLKRVTKKHMYTVGVLYECLARAHSRVKSCL</sequence>
<feature type="compositionally biased region" description="Polar residues" evidence="1">
    <location>
        <begin position="18"/>
        <end position="33"/>
    </location>
</feature>
<feature type="compositionally biased region" description="Low complexity" evidence="1">
    <location>
        <begin position="42"/>
        <end position="55"/>
    </location>
</feature>
<evidence type="ECO:0000313" key="2">
    <source>
        <dbReference type="EMBL" id="KAK7540066.1"/>
    </source>
</evidence>
<gene>
    <name evidence="2" type="ORF">J3D65DRAFT_308733</name>
</gene>
<reference evidence="2 3" key="1">
    <citation type="submission" date="2024-04" db="EMBL/GenBank/DDBJ databases">
        <title>Phyllosticta paracitricarpa is synonymous to the EU quarantine fungus P. citricarpa based on phylogenomic analyses.</title>
        <authorList>
            <consortium name="Lawrence Berkeley National Laboratory"/>
            <person name="Van ingen-buijs V.A."/>
            <person name="Van westerhoven A.C."/>
            <person name="Haridas S."/>
            <person name="Skiadas P."/>
            <person name="Martin F."/>
            <person name="Groenewald J.Z."/>
            <person name="Crous P.W."/>
            <person name="Seidl M.F."/>
        </authorList>
    </citation>
    <scope>NUCLEOTIDE SEQUENCE [LARGE SCALE GENOMIC DNA]</scope>
    <source>
        <strain evidence="2 3">CPC 17464</strain>
    </source>
</reference>
<feature type="compositionally biased region" description="Polar residues" evidence="1">
    <location>
        <begin position="56"/>
        <end position="65"/>
    </location>
</feature>
<name>A0ABR1LY10_9PEZI</name>
<dbReference type="GeneID" id="92028158"/>
<evidence type="ECO:0000313" key="3">
    <source>
        <dbReference type="Proteomes" id="UP001360953"/>
    </source>
</evidence>
<proteinExistence type="predicted"/>
<keyword evidence="3" id="KW-1185">Reference proteome</keyword>
<dbReference type="RefSeq" id="XP_066657337.1">
    <property type="nucleotide sequence ID" value="XM_066795252.1"/>
</dbReference>
<feature type="region of interest" description="Disordered" evidence="1">
    <location>
        <begin position="1"/>
        <end position="65"/>
    </location>
</feature>
<evidence type="ECO:0000256" key="1">
    <source>
        <dbReference type="SAM" id="MobiDB-lite"/>
    </source>
</evidence>
<protein>
    <submittedName>
        <fullName evidence="2">Uncharacterized protein</fullName>
    </submittedName>
</protein>
<comment type="caution">
    <text evidence="2">The sequence shown here is derived from an EMBL/GenBank/DDBJ whole genome shotgun (WGS) entry which is preliminary data.</text>
</comment>
<accession>A0ABR1LY10</accession>
<dbReference type="Proteomes" id="UP001360953">
    <property type="component" value="Unassembled WGS sequence"/>
</dbReference>